<dbReference type="EMBL" id="CATOUU010000380">
    <property type="protein sequence ID" value="CAI9927336.1"/>
    <property type="molecule type" value="Genomic_DNA"/>
</dbReference>
<dbReference type="EMBL" id="CAXDID020000003">
    <property type="protein sequence ID" value="CAL5972414.1"/>
    <property type="molecule type" value="Genomic_DNA"/>
</dbReference>
<reference evidence="2" key="1">
    <citation type="submission" date="2023-06" db="EMBL/GenBank/DDBJ databases">
        <authorList>
            <person name="Kurt Z."/>
        </authorList>
    </citation>
    <scope>NUCLEOTIDE SEQUENCE</scope>
</reference>
<dbReference type="Proteomes" id="UP001642409">
    <property type="component" value="Unassembled WGS sequence"/>
</dbReference>
<comment type="caution">
    <text evidence="2">The sequence shown here is derived from an EMBL/GenBank/DDBJ whole genome shotgun (WGS) entry which is preliminary data.</text>
</comment>
<dbReference type="AlphaFoldDB" id="A0AA86NYZ2"/>
<accession>A0AA86NYZ2</accession>
<evidence type="ECO:0008006" key="5">
    <source>
        <dbReference type="Google" id="ProtNLM"/>
    </source>
</evidence>
<reference evidence="3 4" key="2">
    <citation type="submission" date="2024-07" db="EMBL/GenBank/DDBJ databases">
        <authorList>
            <person name="Akdeniz Z."/>
        </authorList>
    </citation>
    <scope>NUCLEOTIDE SEQUENCE [LARGE SCALE GENOMIC DNA]</scope>
</reference>
<evidence type="ECO:0000313" key="3">
    <source>
        <dbReference type="EMBL" id="CAL5972414.1"/>
    </source>
</evidence>
<name>A0AA86NYZ2_9EUKA</name>
<proteinExistence type="predicted"/>
<keyword evidence="1" id="KW-0812">Transmembrane</keyword>
<sequence>MQLIAIIQAVQTNIALLNNISDCYGPNSLIEYRRNLDQIIIYLDSKSNANCTNFPTGIDVNLTFSEINTANVAKAPKSFTIEGFNYTTTKQLVINNIPVLSALDLQFVLVEIYSYAEITQIQVFNVNEIVSSLTQCFYDNSTVQISSTALTMQLMATGLCKIQINDMNTLQVVVSNEILSFLVSAEPSLQTLKANYNQDVQFTITLAGDYTRLWNVQSMAARIYIGTSTSPIKFSFSQINYQSVANLYSIATLIQSNEKFSVLLAPNKPVFDPFMANAQIVGYNSIVFRLNFVDFAFTIQNTFTSYDLTTIMQVFSCDQGDAVFKAACEKQYAVIKQTEYPRVFLELLFYQSNTVMTVHKTLLTTYSTIFDKTNLKIDADNFNFLTYYSGNGFTQSQDFQITVKAKNATYSFPDITFTSSWSSDSIAFKYPCPSTNDTCKELANAFSNNKTAIIVQYSYLNGTTSVTEASPVNLVYENNYQNMQTVALVIGISCIVLSVIFTVYQMLKVKRSIYQQAIRKKKGN</sequence>
<evidence type="ECO:0000313" key="4">
    <source>
        <dbReference type="Proteomes" id="UP001642409"/>
    </source>
</evidence>
<keyword evidence="1" id="KW-0472">Membrane</keyword>
<evidence type="ECO:0000313" key="2">
    <source>
        <dbReference type="EMBL" id="CAI9927336.1"/>
    </source>
</evidence>
<feature type="transmembrane region" description="Helical" evidence="1">
    <location>
        <begin position="486"/>
        <end position="507"/>
    </location>
</feature>
<evidence type="ECO:0000256" key="1">
    <source>
        <dbReference type="SAM" id="Phobius"/>
    </source>
</evidence>
<gene>
    <name evidence="2" type="ORF">HINF_LOCUS14981</name>
    <name evidence="3" type="ORF">HINF_LOCUS1893</name>
</gene>
<keyword evidence="1" id="KW-1133">Transmembrane helix</keyword>
<organism evidence="2">
    <name type="scientific">Hexamita inflata</name>
    <dbReference type="NCBI Taxonomy" id="28002"/>
    <lineage>
        <taxon>Eukaryota</taxon>
        <taxon>Metamonada</taxon>
        <taxon>Diplomonadida</taxon>
        <taxon>Hexamitidae</taxon>
        <taxon>Hexamitinae</taxon>
        <taxon>Hexamita</taxon>
    </lineage>
</organism>
<keyword evidence="4" id="KW-1185">Reference proteome</keyword>
<protein>
    <recommendedName>
        <fullName evidence="5">Transmembrane protein</fullName>
    </recommendedName>
</protein>